<evidence type="ECO:0000313" key="1">
    <source>
        <dbReference type="EMBL" id="ORE06183.1"/>
    </source>
</evidence>
<name>A0A1X0R2A9_RHIZD</name>
<organism evidence="1">
    <name type="scientific">Rhizopus microsporus var. microsporus</name>
    <dbReference type="NCBI Taxonomy" id="86635"/>
    <lineage>
        <taxon>Eukaryota</taxon>
        <taxon>Fungi</taxon>
        <taxon>Fungi incertae sedis</taxon>
        <taxon>Mucoromycota</taxon>
        <taxon>Mucoromycotina</taxon>
        <taxon>Mucoromycetes</taxon>
        <taxon>Mucorales</taxon>
        <taxon>Mucorineae</taxon>
        <taxon>Rhizopodaceae</taxon>
        <taxon>Rhizopus</taxon>
    </lineage>
</organism>
<dbReference type="VEuPathDB" id="FungiDB:BCV72DRAFT_207877"/>
<dbReference type="AlphaFoldDB" id="A0A1X0R2A9"/>
<feature type="non-terminal residue" evidence="1">
    <location>
        <position position="1"/>
    </location>
</feature>
<reference evidence="1" key="1">
    <citation type="journal article" date="2016" name="Proc. Natl. Acad. Sci. U.S.A.">
        <title>Lipid metabolic changes in an early divergent fungus govern the establishment of a mutualistic symbiosis with endobacteria.</title>
        <authorList>
            <person name="Lastovetsky O.A."/>
            <person name="Gaspar M.L."/>
            <person name="Mondo S.J."/>
            <person name="LaButti K.M."/>
            <person name="Sandor L."/>
            <person name="Grigoriev I.V."/>
            <person name="Henry S.A."/>
            <person name="Pawlowska T.E."/>
        </authorList>
    </citation>
    <scope>NUCLEOTIDE SEQUENCE [LARGE SCALE GENOMIC DNA]</scope>
    <source>
        <strain evidence="1">ATCC 52814</strain>
    </source>
</reference>
<sequence>DVLIKLYGLKQSEILLLETSVSFGNTEKVKINFDHHKGTFGCLTMLKVLADEFFYASEEAFKKLKSFFYMLQVSA</sequence>
<accession>A0A1X0R2A9</accession>
<dbReference type="EMBL" id="KV921928">
    <property type="protein sequence ID" value="ORE06183.1"/>
    <property type="molecule type" value="Genomic_DNA"/>
</dbReference>
<gene>
    <name evidence="1" type="ORF">BCV72DRAFT_207877</name>
</gene>
<protein>
    <submittedName>
        <fullName evidence="1">Uncharacterized protein</fullName>
    </submittedName>
</protein>
<dbReference type="Proteomes" id="UP000242414">
    <property type="component" value="Unassembled WGS sequence"/>
</dbReference>
<proteinExistence type="predicted"/>